<evidence type="ECO:0000313" key="1">
    <source>
        <dbReference type="EnsemblPlants" id="Kaladp0066s0098.1.v1.1.CDS.1"/>
    </source>
</evidence>
<accession>A0A7N0UH76</accession>
<evidence type="ECO:0000313" key="2">
    <source>
        <dbReference type="Proteomes" id="UP000594263"/>
    </source>
</evidence>
<sequence>MLFASIRWLCFYNMEDSFFFIYLLLKKHKCLKHLFCTSYMEGRCLCSRDRPKFTICHELTYLC</sequence>
<proteinExistence type="predicted"/>
<dbReference type="Proteomes" id="UP000594263">
    <property type="component" value="Unplaced"/>
</dbReference>
<dbReference type="AlphaFoldDB" id="A0A7N0UH76"/>
<reference evidence="1" key="1">
    <citation type="submission" date="2021-01" db="UniProtKB">
        <authorList>
            <consortium name="EnsemblPlants"/>
        </authorList>
    </citation>
    <scope>IDENTIFICATION</scope>
</reference>
<name>A0A7N0UH76_KALFE</name>
<keyword evidence="2" id="KW-1185">Reference proteome</keyword>
<protein>
    <submittedName>
        <fullName evidence="1">Uncharacterized protein</fullName>
    </submittedName>
</protein>
<dbReference type="EnsemblPlants" id="Kaladp0066s0098.1.v1.1">
    <property type="protein sequence ID" value="Kaladp0066s0098.1.v1.1.CDS.1"/>
    <property type="gene ID" value="Kaladp0066s0098.v1.1"/>
</dbReference>
<organism evidence="1 2">
    <name type="scientific">Kalanchoe fedtschenkoi</name>
    <name type="common">Lavender scallops</name>
    <name type="synonym">South American air plant</name>
    <dbReference type="NCBI Taxonomy" id="63787"/>
    <lineage>
        <taxon>Eukaryota</taxon>
        <taxon>Viridiplantae</taxon>
        <taxon>Streptophyta</taxon>
        <taxon>Embryophyta</taxon>
        <taxon>Tracheophyta</taxon>
        <taxon>Spermatophyta</taxon>
        <taxon>Magnoliopsida</taxon>
        <taxon>eudicotyledons</taxon>
        <taxon>Gunneridae</taxon>
        <taxon>Pentapetalae</taxon>
        <taxon>Saxifragales</taxon>
        <taxon>Crassulaceae</taxon>
        <taxon>Kalanchoe</taxon>
    </lineage>
</organism>
<dbReference type="Gramene" id="Kaladp0066s0098.1.v1.1">
    <property type="protein sequence ID" value="Kaladp0066s0098.1.v1.1.CDS.1"/>
    <property type="gene ID" value="Kaladp0066s0098.v1.1"/>
</dbReference>